<dbReference type="EMBL" id="CAMPGE010007567">
    <property type="protein sequence ID" value="CAI2366482.1"/>
    <property type="molecule type" value="Genomic_DNA"/>
</dbReference>
<dbReference type="Proteomes" id="UP001295684">
    <property type="component" value="Unassembled WGS sequence"/>
</dbReference>
<dbReference type="AlphaFoldDB" id="A0AAD1UCT0"/>
<accession>A0AAD1UCT0</accession>
<proteinExistence type="predicted"/>
<keyword evidence="1" id="KW-0175">Coiled coil</keyword>
<protein>
    <submittedName>
        <fullName evidence="2">Uncharacterized protein</fullName>
    </submittedName>
</protein>
<evidence type="ECO:0000313" key="3">
    <source>
        <dbReference type="Proteomes" id="UP001295684"/>
    </source>
</evidence>
<sequence>MEEVKKRIRLYRGNHSKMLSSDQIKPKHLGKMNKIQRILFQDFLDLKAQKNCEEDSQKIKDLKYEIAKLQILINIKKKNLKRREYLEEFLQNLQERREALRLRLRPSLGLSPESSGMPEKGMGKRLVKIKTKSLREIRKQQELLIINSKHPEKDRREVLYGNLQLCYSLETDDKIKEIYTKKEQADSEGSDYDVIDWNEVKEERKNDEEEKDQLSFKDFNEEAQNELEFNNHMPDLLNSPPSSVEPEYYNNRGQDISKKEDTSKMPEIGYIDKIKRLDGFLYNLKDSIELFYQKKPSQKLHKALSHNSPPISPSRKLLTRKSFEISPNFCQGEDSPIIQKEFFPSSTWKELFGSFQHKALLLRCFANILKICLPYPIGENGVLTDGAQEYTLIPSCQANHDHNKHAYKMLISDLEFMHKEVSKLAGSQLCDSCYIDLIEKLCI</sequence>
<evidence type="ECO:0000313" key="2">
    <source>
        <dbReference type="EMBL" id="CAI2366482.1"/>
    </source>
</evidence>
<name>A0AAD1UCT0_EUPCR</name>
<organism evidence="2 3">
    <name type="scientific">Euplotes crassus</name>
    <dbReference type="NCBI Taxonomy" id="5936"/>
    <lineage>
        <taxon>Eukaryota</taxon>
        <taxon>Sar</taxon>
        <taxon>Alveolata</taxon>
        <taxon>Ciliophora</taxon>
        <taxon>Intramacronucleata</taxon>
        <taxon>Spirotrichea</taxon>
        <taxon>Hypotrichia</taxon>
        <taxon>Euplotida</taxon>
        <taxon>Euplotidae</taxon>
        <taxon>Moneuplotes</taxon>
    </lineage>
</organism>
<evidence type="ECO:0000256" key="1">
    <source>
        <dbReference type="SAM" id="Coils"/>
    </source>
</evidence>
<gene>
    <name evidence="2" type="ORF">ECRASSUSDP1_LOCUS7755</name>
</gene>
<comment type="caution">
    <text evidence="2">The sequence shown here is derived from an EMBL/GenBank/DDBJ whole genome shotgun (WGS) entry which is preliminary data.</text>
</comment>
<reference evidence="2" key="1">
    <citation type="submission" date="2023-07" db="EMBL/GenBank/DDBJ databases">
        <authorList>
            <consortium name="AG Swart"/>
            <person name="Singh M."/>
            <person name="Singh A."/>
            <person name="Seah K."/>
            <person name="Emmerich C."/>
        </authorList>
    </citation>
    <scope>NUCLEOTIDE SEQUENCE</scope>
    <source>
        <strain evidence="2">DP1</strain>
    </source>
</reference>
<keyword evidence="3" id="KW-1185">Reference proteome</keyword>
<feature type="coiled-coil region" evidence="1">
    <location>
        <begin position="59"/>
        <end position="103"/>
    </location>
</feature>